<evidence type="ECO:0000256" key="3">
    <source>
        <dbReference type="ARBA" id="ARBA00023159"/>
    </source>
</evidence>
<dbReference type="Proteomes" id="UP001596143">
    <property type="component" value="Unassembled WGS sequence"/>
</dbReference>
<evidence type="ECO:0000313" key="6">
    <source>
        <dbReference type="EMBL" id="MFC5627296.1"/>
    </source>
</evidence>
<dbReference type="SUPFAM" id="SSF46955">
    <property type="entry name" value="Putative DNA-binding domain"/>
    <property type="match status" value="1"/>
</dbReference>
<protein>
    <submittedName>
        <fullName evidence="6">MerR family transcriptional regulator</fullName>
    </submittedName>
</protein>
<dbReference type="InterPro" id="IPR000551">
    <property type="entry name" value="MerR-type_HTH_dom"/>
</dbReference>
<gene>
    <name evidence="6" type="ORF">ACFPTR_00060</name>
</gene>
<evidence type="ECO:0000256" key="4">
    <source>
        <dbReference type="ARBA" id="ARBA00023163"/>
    </source>
</evidence>
<proteinExistence type="predicted"/>
<dbReference type="PROSITE" id="PS50937">
    <property type="entry name" value="HTH_MERR_2"/>
    <property type="match status" value="1"/>
</dbReference>
<dbReference type="InterPro" id="IPR047057">
    <property type="entry name" value="MerR_fam"/>
</dbReference>
<dbReference type="InterPro" id="IPR012925">
    <property type="entry name" value="TipAS_dom"/>
</dbReference>
<dbReference type="Pfam" id="PF07739">
    <property type="entry name" value="TipAS"/>
    <property type="match status" value="1"/>
</dbReference>
<evidence type="ECO:0000256" key="1">
    <source>
        <dbReference type="ARBA" id="ARBA00023015"/>
    </source>
</evidence>
<keyword evidence="4" id="KW-0804">Transcription</keyword>
<accession>A0ABW0U368</accession>
<dbReference type="RefSeq" id="WP_270897678.1">
    <property type="nucleotide sequence ID" value="NZ_JBHSPF010000001.1"/>
</dbReference>
<dbReference type="PANTHER" id="PTHR30204:SF90">
    <property type="entry name" value="HTH-TYPE TRANSCRIPTIONAL ACTIVATOR MTA"/>
    <property type="match status" value="1"/>
</dbReference>
<dbReference type="SMART" id="SM00422">
    <property type="entry name" value="HTH_MERR"/>
    <property type="match status" value="1"/>
</dbReference>
<name>A0ABW0U368_9BACI</name>
<organism evidence="6 7">
    <name type="scientific">Aliibacillus thermotolerans</name>
    <dbReference type="NCBI Taxonomy" id="1834418"/>
    <lineage>
        <taxon>Bacteria</taxon>
        <taxon>Bacillati</taxon>
        <taxon>Bacillota</taxon>
        <taxon>Bacilli</taxon>
        <taxon>Bacillales</taxon>
        <taxon>Bacillaceae</taxon>
        <taxon>Aliibacillus</taxon>
    </lineage>
</organism>
<reference evidence="7" key="1">
    <citation type="journal article" date="2019" name="Int. J. Syst. Evol. Microbiol.">
        <title>The Global Catalogue of Microorganisms (GCM) 10K type strain sequencing project: providing services to taxonomists for standard genome sequencing and annotation.</title>
        <authorList>
            <consortium name="The Broad Institute Genomics Platform"/>
            <consortium name="The Broad Institute Genome Sequencing Center for Infectious Disease"/>
            <person name="Wu L."/>
            <person name="Ma J."/>
        </authorList>
    </citation>
    <scope>NUCLEOTIDE SEQUENCE [LARGE SCALE GENOMIC DNA]</scope>
    <source>
        <strain evidence="7">CGMCC 1.15790</strain>
    </source>
</reference>
<evidence type="ECO:0000259" key="5">
    <source>
        <dbReference type="PROSITE" id="PS50937"/>
    </source>
</evidence>
<dbReference type="EMBL" id="JBHSPF010000001">
    <property type="protein sequence ID" value="MFC5627296.1"/>
    <property type="molecule type" value="Genomic_DNA"/>
</dbReference>
<dbReference type="SUPFAM" id="SSF89082">
    <property type="entry name" value="Antibiotic binding domain of TipA-like multidrug resistance regulators"/>
    <property type="match status" value="1"/>
</dbReference>
<comment type="caution">
    <text evidence="6">The sequence shown here is derived from an EMBL/GenBank/DDBJ whole genome shotgun (WGS) entry which is preliminary data.</text>
</comment>
<feature type="domain" description="HTH merR-type" evidence="5">
    <location>
        <begin position="2"/>
        <end position="71"/>
    </location>
</feature>
<dbReference type="CDD" id="cd01106">
    <property type="entry name" value="HTH_TipAL-Mta"/>
    <property type="match status" value="1"/>
</dbReference>
<dbReference type="InterPro" id="IPR009061">
    <property type="entry name" value="DNA-bd_dom_put_sf"/>
</dbReference>
<sequence>MKWKVKEVAELVGVSVRALHHYDEIGLLTPTETMESGYRLYSEENLETLQQILFFKELGFPLKEIKTMLNNPSYDRKEALVLQRKMLVEKRGRIDQMIETIDKTIKHMEGEIHMTNEERFKGIQFTSNPYEEEARKRWGNESVDEANKKLQSLTKDEQHELSEKWDTIFKKLASLRKQSPESEEAQAAIKEWYDLLNNNFGQYTLEAFRGLGQMYIQDERFTKNIDQYGEGLAAFMSEAMTVFANKQNKS</sequence>
<dbReference type="InterPro" id="IPR036244">
    <property type="entry name" value="TipA-like_antibiotic-bd"/>
</dbReference>
<evidence type="ECO:0000313" key="7">
    <source>
        <dbReference type="Proteomes" id="UP001596143"/>
    </source>
</evidence>
<keyword evidence="1" id="KW-0805">Transcription regulation</keyword>
<keyword evidence="2" id="KW-0238">DNA-binding</keyword>
<dbReference type="Gene3D" id="1.10.1660.10">
    <property type="match status" value="1"/>
</dbReference>
<keyword evidence="3" id="KW-0010">Activator</keyword>
<dbReference type="Pfam" id="PF13411">
    <property type="entry name" value="MerR_1"/>
    <property type="match status" value="1"/>
</dbReference>
<dbReference type="Gene3D" id="1.10.490.50">
    <property type="entry name" value="Antibiotic binding domain of TipA-like multidrug resistance regulators"/>
    <property type="match status" value="1"/>
</dbReference>
<dbReference type="PANTHER" id="PTHR30204">
    <property type="entry name" value="REDOX-CYCLING DRUG-SENSING TRANSCRIPTIONAL ACTIVATOR SOXR"/>
    <property type="match status" value="1"/>
</dbReference>
<evidence type="ECO:0000256" key="2">
    <source>
        <dbReference type="ARBA" id="ARBA00023125"/>
    </source>
</evidence>
<keyword evidence="7" id="KW-1185">Reference proteome</keyword>